<feature type="signal peptide" evidence="1">
    <location>
        <begin position="1"/>
        <end position="20"/>
    </location>
</feature>
<evidence type="ECO:0000313" key="3">
    <source>
        <dbReference type="EMBL" id="OWF55487.1"/>
    </source>
</evidence>
<dbReference type="GO" id="GO:0031395">
    <property type="term" value="C:bursicon neuropeptide hormone complex"/>
    <property type="evidence" value="ECO:0007669"/>
    <property type="project" value="InterPro"/>
</dbReference>
<dbReference type="Proteomes" id="UP000242188">
    <property type="component" value="Unassembled WGS sequence"/>
</dbReference>
<protein>
    <submittedName>
        <fullName evidence="2">Bursicon beta</fullName>
    </submittedName>
    <submittedName>
        <fullName evidence="3">Partner of bursicon</fullName>
    </submittedName>
</protein>
<dbReference type="GO" id="GO:0005184">
    <property type="term" value="F:neuropeptide hormone activity"/>
    <property type="evidence" value="ECO:0007669"/>
    <property type="project" value="InterPro"/>
</dbReference>
<dbReference type="AlphaFoldDB" id="A0A210R3A7"/>
<gene>
    <name evidence="3" type="ORF">KP79_PYT19537</name>
</gene>
<organism evidence="3 4">
    <name type="scientific">Mizuhopecten yessoensis</name>
    <name type="common">Japanese scallop</name>
    <name type="synonym">Patinopecten yessoensis</name>
    <dbReference type="NCBI Taxonomy" id="6573"/>
    <lineage>
        <taxon>Eukaryota</taxon>
        <taxon>Metazoa</taxon>
        <taxon>Spiralia</taxon>
        <taxon>Lophotrochozoa</taxon>
        <taxon>Mollusca</taxon>
        <taxon>Bivalvia</taxon>
        <taxon>Autobranchia</taxon>
        <taxon>Pteriomorphia</taxon>
        <taxon>Pectinida</taxon>
        <taxon>Pectinoidea</taxon>
        <taxon>Pectinidae</taxon>
        <taxon>Mizuhopecten</taxon>
    </lineage>
</organism>
<evidence type="ECO:0000313" key="4">
    <source>
        <dbReference type="Proteomes" id="UP000242188"/>
    </source>
</evidence>
<evidence type="ECO:0000313" key="2">
    <source>
        <dbReference type="EMBL" id="AXN93476.1"/>
    </source>
</evidence>
<keyword evidence="1" id="KW-0732">Signal</keyword>
<reference evidence="3 4" key="1">
    <citation type="journal article" date="2017" name="Nat. Ecol. Evol.">
        <title>Scallop genome provides insights into evolution of bilaterian karyotype and development.</title>
        <authorList>
            <person name="Wang S."/>
            <person name="Zhang J."/>
            <person name="Jiao W."/>
            <person name="Li J."/>
            <person name="Xun X."/>
            <person name="Sun Y."/>
            <person name="Guo X."/>
            <person name="Huan P."/>
            <person name="Dong B."/>
            <person name="Zhang L."/>
            <person name="Hu X."/>
            <person name="Sun X."/>
            <person name="Wang J."/>
            <person name="Zhao C."/>
            <person name="Wang Y."/>
            <person name="Wang D."/>
            <person name="Huang X."/>
            <person name="Wang R."/>
            <person name="Lv J."/>
            <person name="Li Y."/>
            <person name="Zhang Z."/>
            <person name="Liu B."/>
            <person name="Lu W."/>
            <person name="Hui Y."/>
            <person name="Liang J."/>
            <person name="Zhou Z."/>
            <person name="Hou R."/>
            <person name="Li X."/>
            <person name="Liu Y."/>
            <person name="Li H."/>
            <person name="Ning X."/>
            <person name="Lin Y."/>
            <person name="Zhao L."/>
            <person name="Xing Q."/>
            <person name="Dou J."/>
            <person name="Li Y."/>
            <person name="Mao J."/>
            <person name="Guo H."/>
            <person name="Dou H."/>
            <person name="Li T."/>
            <person name="Mu C."/>
            <person name="Jiang W."/>
            <person name="Fu Q."/>
            <person name="Fu X."/>
            <person name="Miao Y."/>
            <person name="Liu J."/>
            <person name="Yu Q."/>
            <person name="Li R."/>
            <person name="Liao H."/>
            <person name="Li X."/>
            <person name="Kong Y."/>
            <person name="Jiang Z."/>
            <person name="Chourrout D."/>
            <person name="Li R."/>
            <person name="Bao Z."/>
        </authorList>
    </citation>
    <scope>NUCLEOTIDE SEQUENCE [LARGE SCALE GENOMIC DNA]</scope>
    <source>
        <strain evidence="3 4">PY_sf001</strain>
    </source>
</reference>
<dbReference type="PANTHER" id="PTHR41151:SF1">
    <property type="entry name" value="PARTNER OF BURSICON"/>
    <property type="match status" value="1"/>
</dbReference>
<name>A0A210R3A7_MIZYE</name>
<feature type="chain" id="PRO_5036031252" evidence="1">
    <location>
        <begin position="21"/>
        <end position="129"/>
    </location>
</feature>
<dbReference type="PANTHER" id="PTHR41151">
    <property type="entry name" value="PARTNER OF BURSICON"/>
    <property type="match status" value="1"/>
</dbReference>
<evidence type="ECO:0000256" key="1">
    <source>
        <dbReference type="SAM" id="SignalP"/>
    </source>
</evidence>
<dbReference type="STRING" id="6573.A0A210R3A7"/>
<dbReference type="InterPro" id="IPR034441">
    <property type="entry name" value="Bursicon_suB"/>
</dbReference>
<proteinExistence type="evidence at transcript level"/>
<dbReference type="EMBL" id="MH045208">
    <property type="protein sequence ID" value="AXN93476.1"/>
    <property type="molecule type" value="mRNA"/>
</dbReference>
<accession>A0A210R3A7</accession>
<sequence>MTFSVIATLMLCMFLRGGESLVDNCETKQIEMNIVRTLPVSYGGRSRNAVCVANVLVNECDGTCVSRVTPSVSQFPGFDKICKCCSESRLITREITLTECRDGNQVLENVHLTTSYSEPAGCACQSCQN</sequence>
<dbReference type="EMBL" id="NEDP02000657">
    <property type="protein sequence ID" value="OWF55487.1"/>
    <property type="molecule type" value="Genomic_DNA"/>
</dbReference>
<dbReference type="GO" id="GO:0007186">
    <property type="term" value="P:G protein-coupled receptor signaling pathway"/>
    <property type="evidence" value="ECO:0007669"/>
    <property type="project" value="TreeGrafter"/>
</dbReference>
<dbReference type="GO" id="GO:0001664">
    <property type="term" value="F:G protein-coupled receptor binding"/>
    <property type="evidence" value="ECO:0007669"/>
    <property type="project" value="InterPro"/>
</dbReference>
<keyword evidence="4" id="KW-1185">Reference proteome</keyword>
<reference evidence="2" key="2">
    <citation type="submission" date="2018-03" db="EMBL/GenBank/DDBJ databases">
        <title>Identification and characterization of neuropeptides by transcriptome and proteome analyses in a bivalve mollusc Patinopecten yessoensis.</title>
        <authorList>
            <person name="Zhang M."/>
            <person name="Wang Y."/>
            <person name="Li Y."/>
            <person name="Li W."/>
            <person name="Li R."/>
            <person name="Xie X."/>
            <person name="Wang S."/>
            <person name="Hu X."/>
            <person name="Zhang L."/>
            <person name="Bao Z."/>
        </authorList>
    </citation>
    <scope>NUCLEOTIDE SEQUENCE</scope>
    <source>
        <tissue evidence="2">Ganglion</tissue>
    </source>
</reference>